<name>A0A8S5N257_9CAUD</name>
<reference evidence="2" key="1">
    <citation type="journal article" date="2021" name="Proc. Natl. Acad. Sci. U.S.A.">
        <title>A Catalog of Tens of Thousands of Viruses from Human Metagenomes Reveals Hidden Associations with Chronic Diseases.</title>
        <authorList>
            <person name="Tisza M.J."/>
            <person name="Buck C.B."/>
        </authorList>
    </citation>
    <scope>NUCLEOTIDE SEQUENCE</scope>
    <source>
        <strain evidence="2">CtZSu31</strain>
    </source>
</reference>
<dbReference type="Pfam" id="PF11300">
    <property type="entry name" value="DUF3102"/>
    <property type="match status" value="1"/>
</dbReference>
<dbReference type="InterPro" id="IPR021451">
    <property type="entry name" value="DUF3102"/>
</dbReference>
<sequence length="331" mass="37133">MNDIQTQRTPDVIGAEIRGLTQQAKSMTLWFGIEIGRRLTEAKALLEHGQWLPYLKEQTEFSQPSASRLMRLYDEYGAKQTSLFGAELNYSTLNNLSISNALRLLAVPEDEREEFALEHDVEHMSARELDELIKQRDEAEQRAARAEEQVQQAADGAAKADEQYQKAKQELHLLREKLGNAEAQKAAAEKELSELRERPVEVAVEVDEKAVAEAVTAARAKNDAEWAEKMAKVKNELSEAGLKAEKLKAKIKKAEERAEEKAAELERLKKSQTLNDPNTAVFKQIFEQVQEDFNKLHGSLLKVRASDPDTAQKLTAAVRALVDKMQGALNG</sequence>
<evidence type="ECO:0008006" key="3">
    <source>
        <dbReference type="Google" id="ProtNLM"/>
    </source>
</evidence>
<dbReference type="EMBL" id="BK015047">
    <property type="protein sequence ID" value="DAD88749.1"/>
    <property type="molecule type" value="Genomic_DNA"/>
</dbReference>
<organism evidence="2">
    <name type="scientific">Myoviridae sp. ctZSu31</name>
    <dbReference type="NCBI Taxonomy" id="2826665"/>
    <lineage>
        <taxon>Viruses</taxon>
        <taxon>Duplodnaviria</taxon>
        <taxon>Heunggongvirae</taxon>
        <taxon>Uroviricota</taxon>
        <taxon>Caudoviricetes</taxon>
    </lineage>
</organism>
<evidence type="ECO:0000313" key="2">
    <source>
        <dbReference type="EMBL" id="DAD88749.1"/>
    </source>
</evidence>
<evidence type="ECO:0000256" key="1">
    <source>
        <dbReference type="SAM" id="Coils"/>
    </source>
</evidence>
<accession>A0A8S5N257</accession>
<protein>
    <recommendedName>
        <fullName evidence="3">DUF3102 domain-containing protein</fullName>
    </recommendedName>
</protein>
<feature type="coiled-coil region" evidence="1">
    <location>
        <begin position="122"/>
        <end position="198"/>
    </location>
</feature>
<feature type="coiled-coil region" evidence="1">
    <location>
        <begin position="230"/>
        <end position="275"/>
    </location>
</feature>
<keyword evidence="1" id="KW-0175">Coiled coil</keyword>
<proteinExistence type="predicted"/>